<proteinExistence type="predicted"/>
<evidence type="ECO:0000313" key="2">
    <source>
        <dbReference type="EMBL" id="KKL64388.1"/>
    </source>
</evidence>
<sequence length="182" mass="20397">MIKLGIAIPIIAIRPSDGSKNANLCAEQYDKLRDALLRSRDWNFAVKRFKLAQVTETPVFGFDFAYQLPADWLKTLLVSPTTSDASAVRYAIEAQTILSNASDIYLRYIARITDPNVMDALFREALSWRIAIDLAQPVTQSTTVMEAMQRGFDTSVSSADAQDAIEDYPPERPESSWVSVRM</sequence>
<gene>
    <name evidence="2" type="ORF">LCGC14_2165530</name>
</gene>
<comment type="caution">
    <text evidence="2">The sequence shown here is derived from an EMBL/GenBank/DDBJ whole genome shotgun (WGS) entry which is preliminary data.</text>
</comment>
<organism evidence="2">
    <name type="scientific">marine sediment metagenome</name>
    <dbReference type="NCBI Taxonomy" id="412755"/>
    <lineage>
        <taxon>unclassified sequences</taxon>
        <taxon>metagenomes</taxon>
        <taxon>ecological metagenomes</taxon>
    </lineage>
</organism>
<dbReference type="EMBL" id="LAZR01027861">
    <property type="protein sequence ID" value="KKL64388.1"/>
    <property type="molecule type" value="Genomic_DNA"/>
</dbReference>
<feature type="region of interest" description="Disordered" evidence="1">
    <location>
        <begin position="159"/>
        <end position="182"/>
    </location>
</feature>
<reference evidence="2" key="1">
    <citation type="journal article" date="2015" name="Nature">
        <title>Complex archaea that bridge the gap between prokaryotes and eukaryotes.</title>
        <authorList>
            <person name="Spang A."/>
            <person name="Saw J.H."/>
            <person name="Jorgensen S.L."/>
            <person name="Zaremba-Niedzwiedzka K."/>
            <person name="Martijn J."/>
            <person name="Lind A.E."/>
            <person name="van Eijk R."/>
            <person name="Schleper C."/>
            <person name="Guy L."/>
            <person name="Ettema T.J."/>
        </authorList>
    </citation>
    <scope>NUCLEOTIDE SEQUENCE</scope>
</reference>
<dbReference type="AlphaFoldDB" id="A0A0F9DRF3"/>
<name>A0A0F9DRF3_9ZZZZ</name>
<protein>
    <submittedName>
        <fullName evidence="2">Uncharacterized protein</fullName>
    </submittedName>
</protein>
<accession>A0A0F9DRF3</accession>
<evidence type="ECO:0000256" key="1">
    <source>
        <dbReference type="SAM" id="MobiDB-lite"/>
    </source>
</evidence>